<feature type="modified residue" description="4-aspartylphosphate" evidence="5">
    <location>
        <position position="55"/>
    </location>
</feature>
<dbReference type="SMART" id="SM00448">
    <property type="entry name" value="REC"/>
    <property type="match status" value="1"/>
</dbReference>
<dbReference type="PROSITE" id="PS50110">
    <property type="entry name" value="RESPONSE_REGULATORY"/>
    <property type="match status" value="1"/>
</dbReference>
<evidence type="ECO:0000313" key="9">
    <source>
        <dbReference type="Proteomes" id="UP000199529"/>
    </source>
</evidence>
<accession>A0A1H3TLD3</accession>
<dbReference type="CDD" id="cd06170">
    <property type="entry name" value="LuxR_C_like"/>
    <property type="match status" value="1"/>
</dbReference>
<dbReference type="OrthoDB" id="9808843at2"/>
<evidence type="ECO:0000313" key="8">
    <source>
        <dbReference type="EMBL" id="SDZ50455.1"/>
    </source>
</evidence>
<feature type="domain" description="Response regulatory" evidence="7">
    <location>
        <begin position="4"/>
        <end position="120"/>
    </location>
</feature>
<dbReference type="PANTHER" id="PTHR43214">
    <property type="entry name" value="TWO-COMPONENT RESPONSE REGULATOR"/>
    <property type="match status" value="1"/>
</dbReference>
<keyword evidence="9" id="KW-1185">Reference proteome</keyword>
<evidence type="ECO:0000256" key="5">
    <source>
        <dbReference type="PROSITE-ProRule" id="PRU00169"/>
    </source>
</evidence>
<dbReference type="GO" id="GO:0006355">
    <property type="term" value="P:regulation of DNA-templated transcription"/>
    <property type="evidence" value="ECO:0007669"/>
    <property type="project" value="InterPro"/>
</dbReference>
<dbReference type="SUPFAM" id="SSF52172">
    <property type="entry name" value="CheY-like"/>
    <property type="match status" value="1"/>
</dbReference>
<dbReference type="PANTHER" id="PTHR43214:SF24">
    <property type="entry name" value="TRANSCRIPTIONAL REGULATORY PROTEIN NARL-RELATED"/>
    <property type="match status" value="1"/>
</dbReference>
<dbReference type="STRING" id="418495.SAMN05216215_108515"/>
<dbReference type="InterPro" id="IPR016032">
    <property type="entry name" value="Sig_transdc_resp-reg_C-effctor"/>
</dbReference>
<dbReference type="Pfam" id="PF00072">
    <property type="entry name" value="Response_reg"/>
    <property type="match status" value="1"/>
</dbReference>
<dbReference type="InterPro" id="IPR058245">
    <property type="entry name" value="NreC/VraR/RcsB-like_REC"/>
</dbReference>
<dbReference type="PRINTS" id="PR00038">
    <property type="entry name" value="HTHLUXR"/>
</dbReference>
<keyword evidence="1 5" id="KW-0597">Phosphoprotein</keyword>
<dbReference type="Gene3D" id="3.40.50.2300">
    <property type="match status" value="1"/>
</dbReference>
<dbReference type="GO" id="GO:0000160">
    <property type="term" value="P:phosphorelay signal transduction system"/>
    <property type="evidence" value="ECO:0007669"/>
    <property type="project" value="InterPro"/>
</dbReference>
<dbReference type="Pfam" id="PF00196">
    <property type="entry name" value="GerE"/>
    <property type="match status" value="1"/>
</dbReference>
<keyword evidence="4" id="KW-0804">Transcription</keyword>
<dbReference type="InterPro" id="IPR001789">
    <property type="entry name" value="Sig_transdc_resp-reg_receiver"/>
</dbReference>
<protein>
    <submittedName>
        <fullName evidence="8">Two component transcriptional regulator, LuxR family</fullName>
    </submittedName>
</protein>
<sequence>MTTRVFVVDDHDVIRRGIAALVAAEDDLELVGEAATVAEALAWVPRAQPQVAVLDVRLPDGNGVELCRELQSQLPELRCLMLTSFDDHDALMDAIMAGAAGFVLKGVVSEELVTAIRTAGAGESLLSPKKTEAMLAWLRREQAQADPLRELTARERQVLELIGEGLTNREIAGRMFLAEKTIKNYVSQMLAKLAMRHRSEAAVLATELRLDRDSRGKR</sequence>
<gene>
    <name evidence="8" type="ORF">SAMN05216215_108515</name>
</gene>
<evidence type="ECO:0000256" key="4">
    <source>
        <dbReference type="ARBA" id="ARBA00023163"/>
    </source>
</evidence>
<proteinExistence type="predicted"/>
<dbReference type="InterPro" id="IPR011006">
    <property type="entry name" value="CheY-like_superfamily"/>
</dbReference>
<evidence type="ECO:0000256" key="3">
    <source>
        <dbReference type="ARBA" id="ARBA00023125"/>
    </source>
</evidence>
<dbReference type="SUPFAM" id="SSF46894">
    <property type="entry name" value="C-terminal effector domain of the bipartite response regulators"/>
    <property type="match status" value="1"/>
</dbReference>
<keyword evidence="3" id="KW-0238">DNA-binding</keyword>
<dbReference type="Proteomes" id="UP000199529">
    <property type="component" value="Unassembled WGS sequence"/>
</dbReference>
<dbReference type="RefSeq" id="WP_093278145.1">
    <property type="nucleotide sequence ID" value="NZ_FNOK01000085.1"/>
</dbReference>
<dbReference type="InterPro" id="IPR000792">
    <property type="entry name" value="Tscrpt_reg_LuxR_C"/>
</dbReference>
<feature type="domain" description="HTH luxR-type" evidence="6">
    <location>
        <begin position="144"/>
        <end position="209"/>
    </location>
</feature>
<dbReference type="PROSITE" id="PS50043">
    <property type="entry name" value="HTH_LUXR_2"/>
    <property type="match status" value="1"/>
</dbReference>
<dbReference type="SMART" id="SM00421">
    <property type="entry name" value="HTH_LUXR"/>
    <property type="match status" value="1"/>
</dbReference>
<keyword evidence="2" id="KW-0805">Transcription regulation</keyword>
<dbReference type="GO" id="GO:0003677">
    <property type="term" value="F:DNA binding"/>
    <property type="evidence" value="ECO:0007669"/>
    <property type="project" value="UniProtKB-KW"/>
</dbReference>
<organism evidence="8 9">
    <name type="scientific">Saccharopolyspora shandongensis</name>
    <dbReference type="NCBI Taxonomy" id="418495"/>
    <lineage>
        <taxon>Bacteria</taxon>
        <taxon>Bacillati</taxon>
        <taxon>Actinomycetota</taxon>
        <taxon>Actinomycetes</taxon>
        <taxon>Pseudonocardiales</taxon>
        <taxon>Pseudonocardiaceae</taxon>
        <taxon>Saccharopolyspora</taxon>
    </lineage>
</organism>
<reference evidence="9" key="1">
    <citation type="submission" date="2016-10" db="EMBL/GenBank/DDBJ databases">
        <authorList>
            <person name="Varghese N."/>
            <person name="Submissions S."/>
        </authorList>
    </citation>
    <scope>NUCLEOTIDE SEQUENCE [LARGE SCALE GENOMIC DNA]</scope>
    <source>
        <strain evidence="9">CGMCC 4.3530</strain>
    </source>
</reference>
<evidence type="ECO:0000256" key="2">
    <source>
        <dbReference type="ARBA" id="ARBA00023015"/>
    </source>
</evidence>
<dbReference type="EMBL" id="FNOK01000085">
    <property type="protein sequence ID" value="SDZ50455.1"/>
    <property type="molecule type" value="Genomic_DNA"/>
</dbReference>
<dbReference type="AlphaFoldDB" id="A0A1H3TLD3"/>
<dbReference type="InterPro" id="IPR039420">
    <property type="entry name" value="WalR-like"/>
</dbReference>
<evidence type="ECO:0000256" key="1">
    <source>
        <dbReference type="ARBA" id="ARBA00022553"/>
    </source>
</evidence>
<evidence type="ECO:0000259" key="6">
    <source>
        <dbReference type="PROSITE" id="PS50043"/>
    </source>
</evidence>
<dbReference type="CDD" id="cd17535">
    <property type="entry name" value="REC_NarL-like"/>
    <property type="match status" value="1"/>
</dbReference>
<name>A0A1H3TLD3_9PSEU</name>
<evidence type="ECO:0000259" key="7">
    <source>
        <dbReference type="PROSITE" id="PS50110"/>
    </source>
</evidence>